<keyword evidence="3 7" id="KW-0812">Transmembrane</keyword>
<feature type="compositionally biased region" description="Low complexity" evidence="6">
    <location>
        <begin position="35"/>
        <end position="68"/>
    </location>
</feature>
<feature type="transmembrane region" description="Helical" evidence="7">
    <location>
        <begin position="451"/>
        <end position="474"/>
    </location>
</feature>
<comment type="subcellular location">
    <subcellularLocation>
        <location evidence="1">Membrane</location>
        <topology evidence="1">Multi-pass membrane protein</topology>
    </subcellularLocation>
</comment>
<comment type="caution">
    <text evidence="9">The sequence shown here is derived from an EMBL/GenBank/DDBJ whole genome shotgun (WGS) entry which is preliminary data.</text>
</comment>
<gene>
    <name evidence="9" type="ORF">BDA99DRAFT_547228</name>
</gene>
<evidence type="ECO:0000313" key="10">
    <source>
        <dbReference type="Proteomes" id="UP001209540"/>
    </source>
</evidence>
<feature type="region of interest" description="Disordered" evidence="6">
    <location>
        <begin position="250"/>
        <end position="276"/>
    </location>
</feature>
<dbReference type="PANTHER" id="PTHR22950:SF666">
    <property type="entry name" value="VACUOLAR AMINO ACID TRANSPORTER 4"/>
    <property type="match status" value="1"/>
</dbReference>
<dbReference type="Proteomes" id="UP001209540">
    <property type="component" value="Unassembled WGS sequence"/>
</dbReference>
<dbReference type="GO" id="GO:0005774">
    <property type="term" value="C:vacuolar membrane"/>
    <property type="evidence" value="ECO:0007669"/>
    <property type="project" value="TreeGrafter"/>
</dbReference>
<feature type="region of interest" description="Disordered" evidence="6">
    <location>
        <begin position="158"/>
        <end position="187"/>
    </location>
</feature>
<dbReference type="PANTHER" id="PTHR22950">
    <property type="entry name" value="AMINO ACID TRANSPORTER"/>
    <property type="match status" value="1"/>
</dbReference>
<dbReference type="EMBL" id="JAIXMP010000015">
    <property type="protein sequence ID" value="KAI9261410.1"/>
    <property type="molecule type" value="Genomic_DNA"/>
</dbReference>
<feature type="transmembrane region" description="Helical" evidence="7">
    <location>
        <begin position="640"/>
        <end position="661"/>
    </location>
</feature>
<evidence type="ECO:0000256" key="7">
    <source>
        <dbReference type="SAM" id="Phobius"/>
    </source>
</evidence>
<reference evidence="9" key="1">
    <citation type="journal article" date="2022" name="IScience">
        <title>Evolution of zygomycete secretomes and the origins of terrestrial fungal ecologies.</title>
        <authorList>
            <person name="Chang Y."/>
            <person name="Wang Y."/>
            <person name="Mondo S."/>
            <person name="Ahrendt S."/>
            <person name="Andreopoulos W."/>
            <person name="Barry K."/>
            <person name="Beard J."/>
            <person name="Benny G.L."/>
            <person name="Blankenship S."/>
            <person name="Bonito G."/>
            <person name="Cuomo C."/>
            <person name="Desiro A."/>
            <person name="Gervers K.A."/>
            <person name="Hundley H."/>
            <person name="Kuo A."/>
            <person name="LaButti K."/>
            <person name="Lang B.F."/>
            <person name="Lipzen A."/>
            <person name="O'Donnell K."/>
            <person name="Pangilinan J."/>
            <person name="Reynolds N."/>
            <person name="Sandor L."/>
            <person name="Smith M.E."/>
            <person name="Tsang A."/>
            <person name="Grigoriev I.V."/>
            <person name="Stajich J.E."/>
            <person name="Spatafora J.W."/>
        </authorList>
    </citation>
    <scope>NUCLEOTIDE SEQUENCE</scope>
    <source>
        <strain evidence="9">RSA 2281</strain>
    </source>
</reference>
<feature type="transmembrane region" description="Helical" evidence="7">
    <location>
        <begin position="350"/>
        <end position="371"/>
    </location>
</feature>
<accession>A0AAD5K8E9</accession>
<feature type="transmembrane region" description="Helical" evidence="7">
    <location>
        <begin position="527"/>
        <end position="551"/>
    </location>
</feature>
<organism evidence="9 10">
    <name type="scientific">Phascolomyces articulosus</name>
    <dbReference type="NCBI Taxonomy" id="60185"/>
    <lineage>
        <taxon>Eukaryota</taxon>
        <taxon>Fungi</taxon>
        <taxon>Fungi incertae sedis</taxon>
        <taxon>Mucoromycota</taxon>
        <taxon>Mucoromycotina</taxon>
        <taxon>Mucoromycetes</taxon>
        <taxon>Mucorales</taxon>
        <taxon>Lichtheimiaceae</taxon>
        <taxon>Phascolomyces</taxon>
    </lineage>
</organism>
<evidence type="ECO:0000256" key="6">
    <source>
        <dbReference type="SAM" id="MobiDB-lite"/>
    </source>
</evidence>
<feature type="domain" description="Amino acid transporter transmembrane" evidence="8">
    <location>
        <begin position="317"/>
        <end position="693"/>
    </location>
</feature>
<evidence type="ECO:0000256" key="1">
    <source>
        <dbReference type="ARBA" id="ARBA00004141"/>
    </source>
</evidence>
<feature type="transmembrane region" description="Helical" evidence="7">
    <location>
        <begin position="616"/>
        <end position="634"/>
    </location>
</feature>
<keyword evidence="5 7" id="KW-0472">Membrane</keyword>
<evidence type="ECO:0000259" key="8">
    <source>
        <dbReference type="Pfam" id="PF01490"/>
    </source>
</evidence>
<feature type="transmembrane region" description="Helical" evidence="7">
    <location>
        <begin position="673"/>
        <end position="691"/>
    </location>
</feature>
<protein>
    <submittedName>
        <fullName evidence="9">Transmembrane amino acid transporter protein-domain-containing protein</fullName>
    </submittedName>
</protein>
<keyword evidence="10" id="KW-1185">Reference proteome</keyword>
<evidence type="ECO:0000313" key="9">
    <source>
        <dbReference type="EMBL" id="KAI9261410.1"/>
    </source>
</evidence>
<name>A0AAD5K8E9_9FUNG</name>
<dbReference type="AlphaFoldDB" id="A0AAD5K8E9"/>
<comment type="similarity">
    <text evidence="2">Belongs to the amino acid/polyamine transporter 2 family.</text>
</comment>
<reference evidence="9" key="2">
    <citation type="submission" date="2023-02" db="EMBL/GenBank/DDBJ databases">
        <authorList>
            <consortium name="DOE Joint Genome Institute"/>
            <person name="Mondo S.J."/>
            <person name="Chang Y."/>
            <person name="Wang Y."/>
            <person name="Ahrendt S."/>
            <person name="Andreopoulos W."/>
            <person name="Barry K."/>
            <person name="Beard J."/>
            <person name="Benny G.L."/>
            <person name="Blankenship S."/>
            <person name="Bonito G."/>
            <person name="Cuomo C."/>
            <person name="Desiro A."/>
            <person name="Gervers K.A."/>
            <person name="Hundley H."/>
            <person name="Kuo A."/>
            <person name="LaButti K."/>
            <person name="Lang B.F."/>
            <person name="Lipzen A."/>
            <person name="O'Donnell K."/>
            <person name="Pangilinan J."/>
            <person name="Reynolds N."/>
            <person name="Sandor L."/>
            <person name="Smith M.W."/>
            <person name="Tsang A."/>
            <person name="Grigoriev I.V."/>
            <person name="Stajich J.E."/>
            <person name="Spatafora J.W."/>
        </authorList>
    </citation>
    <scope>NUCLEOTIDE SEQUENCE</scope>
    <source>
        <strain evidence="9">RSA 2281</strain>
    </source>
</reference>
<feature type="region of interest" description="Disordered" evidence="6">
    <location>
        <begin position="27"/>
        <end position="79"/>
    </location>
</feature>
<feature type="transmembrane region" description="Helical" evidence="7">
    <location>
        <begin position="494"/>
        <end position="515"/>
    </location>
</feature>
<keyword evidence="4 7" id="KW-1133">Transmembrane helix</keyword>
<sequence>MHQPTSQNETIPDETIVNIVQQHLVTDSSHDVTDPDSPTNNNNNNDNSSNSNSAGSSSPNNNNSNNGTEYSGRPTEEIPIPYHLPGAAITHDIYAHTNSLLNSGAAGSLQRSKSSTDIRFKAGKIVHSDDEDIDPVLENLDKPGGFRRFHVQQQRQQRLQEDMDGSVHSSSHYNNNGGSSTAASDVATSTTPLFRPISSSTVDTTDYSGLFQADSLHSNTIHSLRNVPTRHFLEYLAITSVLDRFAGENLSDSEGEEDEDDEDHYTSDNEESPLLQQQILRRRQPWRYQPIGPYNNKRHQQYQQRRHQDIEESRSKHKASTTKTALLLFKAFISSGILFLPKGFSNGGLGFSIAVLYFMGVVSLYCFLLLLDCKKYYSGSYGDIGGALYGPWMRRIVLFSIAISQNIIQAVRSLSHHAIELSYNGVLVLVALLLMPMVLIRNIAKLSPAALFADVLIVSGLLILLAYDVFHIFFVNQGIPTPGPGVQWWFNPSAYPVFIGTAVYSFEGIGLIIPIRDAMEKPEKFPMVLTMVMILVATALCAVGSLGYIAFGTDVNTVALLNLPEGILGSTVQLGYALAVHMTNPLALFPTVRIVEHALFGERTGKYNLQIKWQKNSLRFAIVVTCGIIAWLGANDLDKFISLIGSICCCPLSLIFPPLFHLCLEKTTGFQRVMDQILIIFGVGVMLFTLYNTSKEWGSPV</sequence>
<evidence type="ECO:0000256" key="3">
    <source>
        <dbReference type="ARBA" id="ARBA00022692"/>
    </source>
</evidence>
<evidence type="ECO:0000256" key="5">
    <source>
        <dbReference type="ARBA" id="ARBA00023136"/>
    </source>
</evidence>
<feature type="transmembrane region" description="Helical" evidence="7">
    <location>
        <begin position="423"/>
        <end position="444"/>
    </location>
</feature>
<dbReference type="Pfam" id="PF01490">
    <property type="entry name" value="Aa_trans"/>
    <property type="match status" value="1"/>
</dbReference>
<feature type="region of interest" description="Disordered" evidence="6">
    <location>
        <begin position="292"/>
        <end position="316"/>
    </location>
</feature>
<dbReference type="InterPro" id="IPR013057">
    <property type="entry name" value="AA_transpt_TM"/>
</dbReference>
<feature type="compositionally biased region" description="Low complexity" evidence="6">
    <location>
        <begin position="166"/>
        <end position="187"/>
    </location>
</feature>
<evidence type="ECO:0000256" key="4">
    <source>
        <dbReference type="ARBA" id="ARBA00022989"/>
    </source>
</evidence>
<dbReference type="GO" id="GO:0015179">
    <property type="term" value="F:L-amino acid transmembrane transporter activity"/>
    <property type="evidence" value="ECO:0007669"/>
    <property type="project" value="TreeGrafter"/>
</dbReference>
<evidence type="ECO:0000256" key="2">
    <source>
        <dbReference type="ARBA" id="ARBA00008066"/>
    </source>
</evidence>
<feature type="compositionally biased region" description="Acidic residues" evidence="6">
    <location>
        <begin position="251"/>
        <end position="271"/>
    </location>
</feature>
<proteinExistence type="inferred from homology"/>